<evidence type="ECO:0000256" key="1">
    <source>
        <dbReference type="SAM" id="Phobius"/>
    </source>
</evidence>
<evidence type="ECO:0000259" key="2">
    <source>
        <dbReference type="Pfam" id="PF20182"/>
    </source>
</evidence>
<feature type="transmembrane region" description="Helical" evidence="1">
    <location>
        <begin position="215"/>
        <end position="236"/>
    </location>
</feature>
<comment type="caution">
    <text evidence="3">The sequence shown here is derived from an EMBL/GenBank/DDBJ whole genome shotgun (WGS) entry which is preliminary data.</text>
</comment>
<dbReference type="OrthoDB" id="3685619at2"/>
<feature type="domain" description="DUF6545" evidence="2">
    <location>
        <begin position="245"/>
        <end position="382"/>
    </location>
</feature>
<keyword evidence="1" id="KW-0812">Transmembrane</keyword>
<proteinExistence type="predicted"/>
<dbReference type="InterPro" id="IPR050039">
    <property type="entry name" value="MAB_1171c-like"/>
</dbReference>
<organism evidence="3 4">
    <name type="scientific">Micromonospora arida</name>
    <dbReference type="NCBI Taxonomy" id="2203715"/>
    <lineage>
        <taxon>Bacteria</taxon>
        <taxon>Bacillati</taxon>
        <taxon>Actinomycetota</taxon>
        <taxon>Actinomycetes</taxon>
        <taxon>Micromonosporales</taxon>
        <taxon>Micromonosporaceae</taxon>
        <taxon>Micromonospora</taxon>
    </lineage>
</organism>
<feature type="transmembrane region" description="Helical" evidence="1">
    <location>
        <begin position="6"/>
        <end position="23"/>
    </location>
</feature>
<dbReference type="RefSeq" id="WP_124861792.1">
    <property type="nucleotide sequence ID" value="NZ_QGSY01000306.1"/>
</dbReference>
<feature type="transmembrane region" description="Helical" evidence="1">
    <location>
        <begin position="35"/>
        <end position="57"/>
    </location>
</feature>
<evidence type="ECO:0000313" key="4">
    <source>
        <dbReference type="Proteomes" id="UP000266889"/>
    </source>
</evidence>
<dbReference type="NCBIfam" id="NF042915">
    <property type="entry name" value="MAB_1171c_fam"/>
    <property type="match status" value="1"/>
</dbReference>
<name>A0A3N9WPU0_9ACTN</name>
<dbReference type="Pfam" id="PF20182">
    <property type="entry name" value="DUF6545"/>
    <property type="match status" value="1"/>
</dbReference>
<keyword evidence="1" id="KW-0472">Membrane</keyword>
<protein>
    <recommendedName>
        <fullName evidence="2">DUF6545 domain-containing protein</fullName>
    </recommendedName>
</protein>
<dbReference type="Proteomes" id="UP000266889">
    <property type="component" value="Unassembled WGS sequence"/>
</dbReference>
<dbReference type="AlphaFoldDB" id="A0A3N9WPU0"/>
<feature type="transmembrane region" description="Helical" evidence="1">
    <location>
        <begin position="142"/>
        <end position="160"/>
    </location>
</feature>
<feature type="transmembrane region" description="Helical" evidence="1">
    <location>
        <begin position="103"/>
        <end position="122"/>
    </location>
</feature>
<sequence>MDTVLYTLCAVAGWIACGYMVRLQRRHPSQARRAICLGLGAFAAGISFAIPAVATAIDQVSGLPNLAKVMSHAGALTISANAEIMLLHFALPPATAAARARRWIWVTACAFLVMVGLFVYTLTYDDPVLLTVEYATDPVVTAYLLIFLLLGFFAYCFDITRLCWSFAKICGRPWLRRGLRITAVGAAFALLYSTNKIAYLIAYWAGYQPTGERQIAAVLVTIGALLITIGLTMPAWGPTLRITRRWEDYHSYRRLEPLWRDLIAALPELELDPTLRQRLVAVGDIDYALTRRVAEIRDGRLALRPYTDVSVTALAGQLAEQAGLTTEERQAAVEAAHLACALRRHGAGLVAAVPQPADELHRPDGGYAGEVAWLILVTDAYAHSPVVAQTLAATGELSAQGTPQSAAGDALR</sequence>
<evidence type="ECO:0000313" key="3">
    <source>
        <dbReference type="EMBL" id="RQX02826.1"/>
    </source>
</evidence>
<dbReference type="EMBL" id="QGSY01000306">
    <property type="protein sequence ID" value="RQX02826.1"/>
    <property type="molecule type" value="Genomic_DNA"/>
</dbReference>
<keyword evidence="4" id="KW-1185">Reference proteome</keyword>
<feature type="transmembrane region" description="Helical" evidence="1">
    <location>
        <begin position="69"/>
        <end position="91"/>
    </location>
</feature>
<feature type="transmembrane region" description="Helical" evidence="1">
    <location>
        <begin position="181"/>
        <end position="203"/>
    </location>
</feature>
<gene>
    <name evidence="3" type="ORF">DLJ58_30745</name>
</gene>
<reference evidence="3 4" key="1">
    <citation type="submission" date="2018-05" db="EMBL/GenBank/DDBJ databases">
        <title>Micromonospora from Atacama Desert.</title>
        <authorList>
            <person name="Carro L."/>
            <person name="Goodfellow M."/>
            <person name="Klenk H.-P."/>
        </authorList>
    </citation>
    <scope>NUCLEOTIDE SEQUENCE [LARGE SCALE GENOMIC DNA]</scope>
    <source>
        <strain evidence="3 4">LB32</strain>
    </source>
</reference>
<accession>A0A3N9WPU0</accession>
<dbReference type="InterPro" id="IPR046675">
    <property type="entry name" value="DUF6545"/>
</dbReference>
<keyword evidence="1" id="KW-1133">Transmembrane helix</keyword>